<dbReference type="InterPro" id="IPR003337">
    <property type="entry name" value="Trehalose_PPase"/>
</dbReference>
<dbReference type="Proteomes" id="UP000631114">
    <property type="component" value="Unassembled WGS sequence"/>
</dbReference>
<dbReference type="Pfam" id="PF02358">
    <property type="entry name" value="Trehalose_PPase"/>
    <property type="match status" value="1"/>
</dbReference>
<accession>A0A835HC58</accession>
<evidence type="ECO:0000313" key="5">
    <source>
        <dbReference type="Proteomes" id="UP000631114"/>
    </source>
</evidence>
<dbReference type="GO" id="GO:0004805">
    <property type="term" value="F:trehalose-phosphatase activity"/>
    <property type="evidence" value="ECO:0007669"/>
    <property type="project" value="UniProtKB-EC"/>
</dbReference>
<protein>
    <submittedName>
        <fullName evidence="4">Uncharacterized protein</fullName>
    </submittedName>
</protein>
<dbReference type="InterPro" id="IPR044651">
    <property type="entry name" value="OTSB-like"/>
</dbReference>
<dbReference type="PANTHER" id="PTHR43768:SF3">
    <property type="entry name" value="TREHALOSE 6-PHOSPHATE PHOSPHATASE"/>
    <property type="match status" value="1"/>
</dbReference>
<proteinExistence type="predicted"/>
<evidence type="ECO:0000256" key="1">
    <source>
        <dbReference type="ARBA" id="ARBA00000500"/>
    </source>
</evidence>
<evidence type="ECO:0000313" key="4">
    <source>
        <dbReference type="EMBL" id="KAF9595547.1"/>
    </source>
</evidence>
<dbReference type="PANTHER" id="PTHR43768">
    <property type="entry name" value="TREHALOSE 6-PHOSPHATE PHOSPHATASE"/>
    <property type="match status" value="1"/>
</dbReference>
<comment type="catalytic activity">
    <reaction evidence="1">
        <text>alpha,alpha-trehalose 6-phosphate + H2O = alpha,alpha-trehalose + phosphate</text>
        <dbReference type="Rhea" id="RHEA:23420"/>
        <dbReference type="ChEBI" id="CHEBI:15377"/>
        <dbReference type="ChEBI" id="CHEBI:16551"/>
        <dbReference type="ChEBI" id="CHEBI:43474"/>
        <dbReference type="ChEBI" id="CHEBI:58429"/>
        <dbReference type="EC" id="3.1.3.12"/>
    </reaction>
</comment>
<evidence type="ECO:0000256" key="2">
    <source>
        <dbReference type="ARBA" id="ARBA00001968"/>
    </source>
</evidence>
<dbReference type="OrthoDB" id="1682437at2759"/>
<gene>
    <name evidence="4" type="ORF">IFM89_000635</name>
</gene>
<dbReference type="AlphaFoldDB" id="A0A835HC58"/>
<keyword evidence="3" id="KW-0378">Hydrolase</keyword>
<sequence>MIDEVYKALLEKTKSVPGAKVENNRFCVSVHFRCVDEKVLHDRGQGFGVLVSKSPKDTNGYGFFAPISRMEVTVTSRAFKGLARKEILPIHE</sequence>
<comment type="cofactor">
    <cofactor evidence="2">
        <name>a divalent metal cation</name>
        <dbReference type="ChEBI" id="CHEBI:60240"/>
    </cofactor>
</comment>
<dbReference type="EMBL" id="JADFTS010000007">
    <property type="protein sequence ID" value="KAF9595547.1"/>
    <property type="molecule type" value="Genomic_DNA"/>
</dbReference>
<keyword evidence="5" id="KW-1185">Reference proteome</keyword>
<name>A0A835HC58_9MAGN</name>
<organism evidence="4 5">
    <name type="scientific">Coptis chinensis</name>
    <dbReference type="NCBI Taxonomy" id="261450"/>
    <lineage>
        <taxon>Eukaryota</taxon>
        <taxon>Viridiplantae</taxon>
        <taxon>Streptophyta</taxon>
        <taxon>Embryophyta</taxon>
        <taxon>Tracheophyta</taxon>
        <taxon>Spermatophyta</taxon>
        <taxon>Magnoliopsida</taxon>
        <taxon>Ranunculales</taxon>
        <taxon>Ranunculaceae</taxon>
        <taxon>Coptidoideae</taxon>
        <taxon>Coptis</taxon>
    </lineage>
</organism>
<evidence type="ECO:0000256" key="3">
    <source>
        <dbReference type="ARBA" id="ARBA00022801"/>
    </source>
</evidence>
<dbReference type="GO" id="GO:0005992">
    <property type="term" value="P:trehalose biosynthetic process"/>
    <property type="evidence" value="ECO:0007669"/>
    <property type="project" value="InterPro"/>
</dbReference>
<reference evidence="4 5" key="1">
    <citation type="submission" date="2020-10" db="EMBL/GenBank/DDBJ databases">
        <title>The Coptis chinensis genome and diversification of protoberbering-type alkaloids.</title>
        <authorList>
            <person name="Wang B."/>
            <person name="Shu S."/>
            <person name="Song C."/>
            <person name="Liu Y."/>
        </authorList>
    </citation>
    <scope>NUCLEOTIDE SEQUENCE [LARGE SCALE GENOMIC DNA]</scope>
    <source>
        <strain evidence="4">HL-2020</strain>
        <tissue evidence="4">Leaf</tissue>
    </source>
</reference>
<comment type="caution">
    <text evidence="4">The sequence shown here is derived from an EMBL/GenBank/DDBJ whole genome shotgun (WGS) entry which is preliminary data.</text>
</comment>